<feature type="region of interest" description="Disordered" evidence="2">
    <location>
        <begin position="1"/>
        <end position="36"/>
    </location>
</feature>
<dbReference type="PANTHER" id="PTHR46326">
    <property type="entry name" value="ZINC FINGER PROTEIN ZAT1-RELATED"/>
    <property type="match status" value="1"/>
</dbReference>
<keyword evidence="1" id="KW-0862">Zinc</keyword>
<dbReference type="InterPro" id="IPR036236">
    <property type="entry name" value="Znf_C2H2_sf"/>
</dbReference>
<keyword evidence="5" id="KW-1185">Reference proteome</keyword>
<feature type="compositionally biased region" description="Low complexity" evidence="2">
    <location>
        <begin position="8"/>
        <end position="18"/>
    </location>
</feature>
<dbReference type="Pfam" id="PF13912">
    <property type="entry name" value="zf-C2H2_6"/>
    <property type="match status" value="2"/>
</dbReference>
<evidence type="ECO:0000259" key="3">
    <source>
        <dbReference type="PROSITE" id="PS50157"/>
    </source>
</evidence>
<dbReference type="PROSITE" id="PS00028">
    <property type="entry name" value="ZINC_FINGER_C2H2_1"/>
    <property type="match status" value="1"/>
</dbReference>
<gene>
    <name evidence="4" type="ORF">F3Y22_tig00112221pilonHSYRG00036</name>
</gene>
<keyword evidence="1" id="KW-0863">Zinc-finger</keyword>
<dbReference type="GO" id="GO:0008270">
    <property type="term" value="F:zinc ion binding"/>
    <property type="evidence" value="ECO:0007669"/>
    <property type="project" value="UniProtKB-KW"/>
</dbReference>
<dbReference type="Gene3D" id="3.30.160.60">
    <property type="entry name" value="Classic Zinc Finger"/>
    <property type="match status" value="1"/>
</dbReference>
<proteinExistence type="predicted"/>
<dbReference type="InterPro" id="IPR044303">
    <property type="entry name" value="ZAT1/4/9"/>
</dbReference>
<evidence type="ECO:0000313" key="4">
    <source>
        <dbReference type="EMBL" id="KAE8669725.1"/>
    </source>
</evidence>
<dbReference type="EMBL" id="VEPZ02001520">
    <property type="protein sequence ID" value="KAE8669725.1"/>
    <property type="molecule type" value="Genomic_DNA"/>
</dbReference>
<dbReference type="SUPFAM" id="SSF57667">
    <property type="entry name" value="beta-beta-alpha zinc fingers"/>
    <property type="match status" value="1"/>
</dbReference>
<comment type="caution">
    <text evidence="4">The sequence shown here is derived from an EMBL/GenBank/DDBJ whole genome shotgun (WGS) entry which is preliminary data.</text>
</comment>
<organism evidence="4 5">
    <name type="scientific">Hibiscus syriacus</name>
    <name type="common">Rose of Sharon</name>
    <dbReference type="NCBI Taxonomy" id="106335"/>
    <lineage>
        <taxon>Eukaryota</taxon>
        <taxon>Viridiplantae</taxon>
        <taxon>Streptophyta</taxon>
        <taxon>Embryophyta</taxon>
        <taxon>Tracheophyta</taxon>
        <taxon>Spermatophyta</taxon>
        <taxon>Magnoliopsida</taxon>
        <taxon>eudicotyledons</taxon>
        <taxon>Gunneridae</taxon>
        <taxon>Pentapetalae</taxon>
        <taxon>rosids</taxon>
        <taxon>malvids</taxon>
        <taxon>Malvales</taxon>
        <taxon>Malvaceae</taxon>
        <taxon>Malvoideae</taxon>
        <taxon>Hibiscus</taxon>
    </lineage>
</organism>
<dbReference type="PANTHER" id="PTHR46326:SF2">
    <property type="entry name" value="ZINC FINGER PROTEIN ZAT1-RELATED"/>
    <property type="match status" value="1"/>
</dbReference>
<evidence type="ECO:0000256" key="1">
    <source>
        <dbReference type="PROSITE-ProRule" id="PRU00042"/>
    </source>
</evidence>
<dbReference type="Proteomes" id="UP000436088">
    <property type="component" value="Unassembled WGS sequence"/>
</dbReference>
<sequence>MNQRIPDSESASASYSSPSEEEKGQSNGLRENPKRDVRLVDPVFVHAAGSVVLQDTERSTEDIAFCLMMLSRDKWKSKVVHQDDEEDETYESLEYFKSSKVNRTSRSKYRRETCNKVFKSYQALDGHRASQKKTKPYSPATHETELEPENVGTTASSITDKKIHECSVCFRVFSSGQALGGHKRSHVINGQAATTHVKISRKLKDSCIDLNLPAPTDEDDASQIELSAVSDAEFVNRIK</sequence>
<dbReference type="InterPro" id="IPR013087">
    <property type="entry name" value="Znf_C2H2_type"/>
</dbReference>
<feature type="domain" description="C2H2-type" evidence="3">
    <location>
        <begin position="164"/>
        <end position="186"/>
    </location>
</feature>
<accession>A0A6A2XS73</accession>
<dbReference type="PROSITE" id="PS50157">
    <property type="entry name" value="ZINC_FINGER_C2H2_2"/>
    <property type="match status" value="1"/>
</dbReference>
<dbReference type="GO" id="GO:0006355">
    <property type="term" value="P:regulation of DNA-templated transcription"/>
    <property type="evidence" value="ECO:0007669"/>
    <property type="project" value="InterPro"/>
</dbReference>
<dbReference type="AlphaFoldDB" id="A0A6A2XS73"/>
<evidence type="ECO:0000313" key="5">
    <source>
        <dbReference type="Proteomes" id="UP000436088"/>
    </source>
</evidence>
<reference evidence="4" key="1">
    <citation type="submission" date="2019-09" db="EMBL/GenBank/DDBJ databases">
        <title>Draft genome information of white flower Hibiscus syriacus.</title>
        <authorList>
            <person name="Kim Y.-M."/>
        </authorList>
    </citation>
    <scope>NUCLEOTIDE SEQUENCE [LARGE SCALE GENOMIC DNA]</scope>
    <source>
        <strain evidence="4">YM2019G1</strain>
    </source>
</reference>
<name>A0A6A2XS73_HIBSY</name>
<keyword evidence="1" id="KW-0479">Metal-binding</keyword>
<evidence type="ECO:0000256" key="2">
    <source>
        <dbReference type="SAM" id="MobiDB-lite"/>
    </source>
</evidence>
<protein>
    <submittedName>
        <fullName evidence="4">Zinc finger protein ZAT4</fullName>
    </submittedName>
</protein>
<feature type="region of interest" description="Disordered" evidence="2">
    <location>
        <begin position="126"/>
        <end position="155"/>
    </location>
</feature>